<keyword evidence="3" id="KW-1185">Reference proteome</keyword>
<gene>
    <name evidence="1" type="ordered locus">MTR_2g046660</name>
</gene>
<dbReference type="EnsemblPlants" id="KEH37744">
    <property type="protein sequence ID" value="KEH37744"/>
    <property type="gene ID" value="MTR_2g046660"/>
</dbReference>
<dbReference type="AlphaFoldDB" id="A0A072V6Q2"/>
<evidence type="ECO:0000313" key="3">
    <source>
        <dbReference type="Proteomes" id="UP000002051"/>
    </source>
</evidence>
<reference evidence="2" key="3">
    <citation type="submission" date="2015-04" db="UniProtKB">
        <authorList>
            <consortium name="EnsemblPlants"/>
        </authorList>
    </citation>
    <scope>IDENTIFICATION</scope>
    <source>
        <strain evidence="2">cv. Jemalong A17</strain>
    </source>
</reference>
<evidence type="ECO:0000313" key="1">
    <source>
        <dbReference type="EMBL" id="KEH37744.1"/>
    </source>
</evidence>
<protein>
    <submittedName>
        <fullName evidence="1">Nodule Cysteine-Rich (NCR) secreted peptide</fullName>
    </submittedName>
</protein>
<dbReference type="Proteomes" id="UP000002051">
    <property type="component" value="Chromosome 2"/>
</dbReference>
<sequence>MTSIVIKYFWALLLYL</sequence>
<dbReference type="HOGENOM" id="CLU_3433260_0_0_1"/>
<evidence type="ECO:0000313" key="2">
    <source>
        <dbReference type="EnsemblPlants" id="KEH37744"/>
    </source>
</evidence>
<reference evidence="1 3" key="1">
    <citation type="journal article" date="2011" name="Nature">
        <title>The Medicago genome provides insight into the evolution of rhizobial symbioses.</title>
        <authorList>
            <person name="Young N.D."/>
            <person name="Debelle F."/>
            <person name="Oldroyd G.E."/>
            <person name="Geurts R."/>
            <person name="Cannon S.B."/>
            <person name="Udvardi M.K."/>
            <person name="Benedito V.A."/>
            <person name="Mayer K.F."/>
            <person name="Gouzy J."/>
            <person name="Schoof H."/>
            <person name="Van de Peer Y."/>
            <person name="Proost S."/>
            <person name="Cook D.R."/>
            <person name="Meyers B.C."/>
            <person name="Spannagl M."/>
            <person name="Cheung F."/>
            <person name="De Mita S."/>
            <person name="Krishnakumar V."/>
            <person name="Gundlach H."/>
            <person name="Zhou S."/>
            <person name="Mudge J."/>
            <person name="Bharti A.K."/>
            <person name="Murray J.D."/>
            <person name="Naoumkina M.A."/>
            <person name="Rosen B."/>
            <person name="Silverstein K.A."/>
            <person name="Tang H."/>
            <person name="Rombauts S."/>
            <person name="Zhao P.X."/>
            <person name="Zhou P."/>
            <person name="Barbe V."/>
            <person name="Bardou P."/>
            <person name="Bechner M."/>
            <person name="Bellec A."/>
            <person name="Berger A."/>
            <person name="Berges H."/>
            <person name="Bidwell S."/>
            <person name="Bisseling T."/>
            <person name="Choisne N."/>
            <person name="Couloux A."/>
            <person name="Denny R."/>
            <person name="Deshpande S."/>
            <person name="Dai X."/>
            <person name="Doyle J.J."/>
            <person name="Dudez A.M."/>
            <person name="Farmer A.D."/>
            <person name="Fouteau S."/>
            <person name="Franken C."/>
            <person name="Gibelin C."/>
            <person name="Gish J."/>
            <person name="Goldstein S."/>
            <person name="Gonzalez A.J."/>
            <person name="Green P.J."/>
            <person name="Hallab A."/>
            <person name="Hartog M."/>
            <person name="Hua A."/>
            <person name="Humphray S.J."/>
            <person name="Jeong D.H."/>
            <person name="Jing Y."/>
            <person name="Jocker A."/>
            <person name="Kenton S.M."/>
            <person name="Kim D.J."/>
            <person name="Klee K."/>
            <person name="Lai H."/>
            <person name="Lang C."/>
            <person name="Lin S."/>
            <person name="Macmil S.L."/>
            <person name="Magdelenat G."/>
            <person name="Matthews L."/>
            <person name="McCorrison J."/>
            <person name="Monaghan E.L."/>
            <person name="Mun J.H."/>
            <person name="Najar F.Z."/>
            <person name="Nicholson C."/>
            <person name="Noirot C."/>
            <person name="O'Bleness M."/>
            <person name="Paule C.R."/>
            <person name="Poulain J."/>
            <person name="Prion F."/>
            <person name="Qin B."/>
            <person name="Qu C."/>
            <person name="Retzel E.F."/>
            <person name="Riddle C."/>
            <person name="Sallet E."/>
            <person name="Samain S."/>
            <person name="Samson N."/>
            <person name="Sanders I."/>
            <person name="Saurat O."/>
            <person name="Scarpelli C."/>
            <person name="Schiex T."/>
            <person name="Segurens B."/>
            <person name="Severin A.J."/>
            <person name="Sherrier D.J."/>
            <person name="Shi R."/>
            <person name="Sims S."/>
            <person name="Singer S.R."/>
            <person name="Sinharoy S."/>
            <person name="Sterck L."/>
            <person name="Viollet A."/>
            <person name="Wang B.B."/>
            <person name="Wang K."/>
            <person name="Wang M."/>
            <person name="Wang X."/>
            <person name="Warfsmann J."/>
            <person name="Weissenbach J."/>
            <person name="White D.D."/>
            <person name="White J.D."/>
            <person name="Wiley G.B."/>
            <person name="Wincker P."/>
            <person name="Xing Y."/>
            <person name="Yang L."/>
            <person name="Yao Z."/>
            <person name="Ying F."/>
            <person name="Zhai J."/>
            <person name="Zhou L."/>
            <person name="Zuber A."/>
            <person name="Denarie J."/>
            <person name="Dixon R.A."/>
            <person name="May G.D."/>
            <person name="Schwartz D.C."/>
            <person name="Rogers J."/>
            <person name="Quetier F."/>
            <person name="Town C.D."/>
            <person name="Roe B.A."/>
        </authorList>
    </citation>
    <scope>NUCLEOTIDE SEQUENCE [LARGE SCALE GENOMIC DNA]</scope>
    <source>
        <strain evidence="1">A17</strain>
        <strain evidence="2 3">cv. Jemalong A17</strain>
    </source>
</reference>
<reference evidence="1 3" key="2">
    <citation type="journal article" date="2014" name="BMC Genomics">
        <title>An improved genome release (version Mt4.0) for the model legume Medicago truncatula.</title>
        <authorList>
            <person name="Tang H."/>
            <person name="Krishnakumar V."/>
            <person name="Bidwell S."/>
            <person name="Rosen B."/>
            <person name="Chan A."/>
            <person name="Zhou S."/>
            <person name="Gentzbittel L."/>
            <person name="Childs K.L."/>
            <person name="Yandell M."/>
            <person name="Gundlach H."/>
            <person name="Mayer K.F."/>
            <person name="Schwartz D.C."/>
            <person name="Town C.D."/>
        </authorList>
    </citation>
    <scope>GENOME REANNOTATION</scope>
    <source>
        <strain evidence="1">A17</strain>
        <strain evidence="2 3">cv. Jemalong A17</strain>
    </source>
</reference>
<accession>A0A072V6Q2</accession>
<organism evidence="1 3">
    <name type="scientific">Medicago truncatula</name>
    <name type="common">Barrel medic</name>
    <name type="synonym">Medicago tribuloides</name>
    <dbReference type="NCBI Taxonomy" id="3880"/>
    <lineage>
        <taxon>Eukaryota</taxon>
        <taxon>Viridiplantae</taxon>
        <taxon>Streptophyta</taxon>
        <taxon>Embryophyta</taxon>
        <taxon>Tracheophyta</taxon>
        <taxon>Spermatophyta</taxon>
        <taxon>Magnoliopsida</taxon>
        <taxon>eudicotyledons</taxon>
        <taxon>Gunneridae</taxon>
        <taxon>Pentapetalae</taxon>
        <taxon>rosids</taxon>
        <taxon>fabids</taxon>
        <taxon>Fabales</taxon>
        <taxon>Fabaceae</taxon>
        <taxon>Papilionoideae</taxon>
        <taxon>50 kb inversion clade</taxon>
        <taxon>NPAAA clade</taxon>
        <taxon>Hologalegina</taxon>
        <taxon>IRL clade</taxon>
        <taxon>Trifolieae</taxon>
        <taxon>Medicago</taxon>
    </lineage>
</organism>
<proteinExistence type="predicted"/>
<dbReference type="EMBL" id="CM001218">
    <property type="protein sequence ID" value="KEH37744.1"/>
    <property type="molecule type" value="Genomic_DNA"/>
</dbReference>
<name>A0A072V6Q2_MEDTR</name>